<dbReference type="CDD" id="cd02440">
    <property type="entry name" value="AdoMet_MTases"/>
    <property type="match status" value="1"/>
</dbReference>
<dbReference type="InterPro" id="IPR009902">
    <property type="entry name" value="DUF1442"/>
</dbReference>
<dbReference type="PANTHER" id="PTHR33593">
    <property type="entry name" value="DUF1442 FAMILY PROTEIN"/>
    <property type="match status" value="1"/>
</dbReference>
<proteinExistence type="predicted"/>
<feature type="region of interest" description="Disordered" evidence="1">
    <location>
        <begin position="1"/>
        <end position="23"/>
    </location>
</feature>
<keyword evidence="3" id="KW-1185">Reference proteome</keyword>
<feature type="compositionally biased region" description="Polar residues" evidence="1">
    <location>
        <begin position="1"/>
        <end position="14"/>
    </location>
</feature>
<sequence>MPSSDASMQQNSSELKNKNKNNMATTCWSAENATRAYLRTLKMGKKDKEPDSSEFISALAAGNNAQLIVMACGGGQAESSIGALVAAANQTGGSVVCIFPGHQELHSSRQALGLSYTDSIEFVLGDATTLLLNEYKGADFVLVDCEMEDKKAVLVSARRSASKNGALVVGYNAIHCGPWFSNSNGMKVHFLPIGNGIMVSRIPPAKSHWIVEVDKCTGEEHVYRITSPRNKHIHV</sequence>
<organism evidence="2 3">
    <name type="scientific">Lithospermum erythrorhizon</name>
    <name type="common">Purple gromwell</name>
    <name type="synonym">Lithospermum officinale var. erythrorhizon</name>
    <dbReference type="NCBI Taxonomy" id="34254"/>
    <lineage>
        <taxon>Eukaryota</taxon>
        <taxon>Viridiplantae</taxon>
        <taxon>Streptophyta</taxon>
        <taxon>Embryophyta</taxon>
        <taxon>Tracheophyta</taxon>
        <taxon>Spermatophyta</taxon>
        <taxon>Magnoliopsida</taxon>
        <taxon>eudicotyledons</taxon>
        <taxon>Gunneridae</taxon>
        <taxon>Pentapetalae</taxon>
        <taxon>asterids</taxon>
        <taxon>lamiids</taxon>
        <taxon>Boraginales</taxon>
        <taxon>Boraginaceae</taxon>
        <taxon>Boraginoideae</taxon>
        <taxon>Lithospermeae</taxon>
        <taxon>Lithospermum</taxon>
    </lineage>
</organism>
<gene>
    <name evidence="2" type="ORF">LIER_05624</name>
</gene>
<dbReference type="Gene3D" id="3.40.50.150">
    <property type="entry name" value="Vaccinia Virus protein VP39"/>
    <property type="match status" value="1"/>
</dbReference>
<dbReference type="PANTHER" id="PTHR33593:SF17">
    <property type="entry name" value="DUF1442 FAMILY PROTEIN"/>
    <property type="match status" value="1"/>
</dbReference>
<evidence type="ECO:0000313" key="3">
    <source>
        <dbReference type="Proteomes" id="UP001454036"/>
    </source>
</evidence>
<dbReference type="Proteomes" id="UP001454036">
    <property type="component" value="Unassembled WGS sequence"/>
</dbReference>
<accession>A0AAV3P2T2</accession>
<protein>
    <submittedName>
        <fullName evidence="2">Uncharacterized protein</fullName>
    </submittedName>
</protein>
<evidence type="ECO:0000313" key="2">
    <source>
        <dbReference type="EMBL" id="GAA0145427.1"/>
    </source>
</evidence>
<reference evidence="2 3" key="1">
    <citation type="submission" date="2024-01" db="EMBL/GenBank/DDBJ databases">
        <title>The complete chloroplast genome sequence of Lithospermum erythrorhizon: insights into the phylogenetic relationship among Boraginaceae species and the maternal lineages of purple gromwells.</title>
        <authorList>
            <person name="Okada T."/>
            <person name="Watanabe K."/>
        </authorList>
    </citation>
    <scope>NUCLEOTIDE SEQUENCE [LARGE SCALE GENOMIC DNA]</scope>
</reference>
<dbReference type="Pfam" id="PF07279">
    <property type="entry name" value="DUF1442"/>
    <property type="match status" value="1"/>
</dbReference>
<dbReference type="InterPro" id="IPR029063">
    <property type="entry name" value="SAM-dependent_MTases_sf"/>
</dbReference>
<dbReference type="EMBL" id="BAABME010000777">
    <property type="protein sequence ID" value="GAA0145427.1"/>
    <property type="molecule type" value="Genomic_DNA"/>
</dbReference>
<dbReference type="AlphaFoldDB" id="A0AAV3P2T2"/>
<evidence type="ECO:0000256" key="1">
    <source>
        <dbReference type="SAM" id="MobiDB-lite"/>
    </source>
</evidence>
<comment type="caution">
    <text evidence="2">The sequence shown here is derived from an EMBL/GenBank/DDBJ whole genome shotgun (WGS) entry which is preliminary data.</text>
</comment>
<dbReference type="SUPFAM" id="SSF53335">
    <property type="entry name" value="S-adenosyl-L-methionine-dependent methyltransferases"/>
    <property type="match status" value="1"/>
</dbReference>
<name>A0AAV3P2T2_LITER</name>